<evidence type="ECO:0000313" key="3">
    <source>
        <dbReference type="Proteomes" id="UP001341444"/>
    </source>
</evidence>
<dbReference type="EMBL" id="JARMAB010000031">
    <property type="protein sequence ID" value="MED1205295.1"/>
    <property type="molecule type" value="Genomic_DNA"/>
</dbReference>
<protein>
    <submittedName>
        <fullName evidence="2">Uncharacterized protein</fullName>
    </submittedName>
</protein>
<evidence type="ECO:0000313" key="2">
    <source>
        <dbReference type="EMBL" id="MED1205295.1"/>
    </source>
</evidence>
<sequence length="174" mass="20741">MGQMTLDFYCEIGISFEKVKQFSNLWSQTEFIRDTEEKVRLYMQDYGEILEFKNELVDKTIYKVHCKLNVFRELVGQFEKWGEVEFARMMDRELRLNFIDLGEILDFKNHLDYTRDESIRDGNRARENKPVKSQRMKFLKIIALLIILGALFGTFAYQARYGKIEHSPWGAYHG</sequence>
<keyword evidence="1" id="KW-0472">Membrane</keyword>
<keyword evidence="1" id="KW-1133">Transmembrane helix</keyword>
<dbReference type="RefSeq" id="WP_157090736.1">
    <property type="nucleotide sequence ID" value="NZ_JARMAB010000031.1"/>
</dbReference>
<reference evidence="2 3" key="1">
    <citation type="submission" date="2023-03" db="EMBL/GenBank/DDBJ databases">
        <title>Bacillus Genome Sequencing.</title>
        <authorList>
            <person name="Dunlap C."/>
        </authorList>
    </citation>
    <scope>NUCLEOTIDE SEQUENCE [LARGE SCALE GENOMIC DNA]</scope>
    <source>
        <strain evidence="2 3">B-23453</strain>
    </source>
</reference>
<keyword evidence="3" id="KW-1185">Reference proteome</keyword>
<organism evidence="2 3">
    <name type="scientific">Heyndrickxia acidicola</name>
    <dbReference type="NCBI Taxonomy" id="209389"/>
    <lineage>
        <taxon>Bacteria</taxon>
        <taxon>Bacillati</taxon>
        <taxon>Bacillota</taxon>
        <taxon>Bacilli</taxon>
        <taxon>Bacillales</taxon>
        <taxon>Bacillaceae</taxon>
        <taxon>Heyndrickxia</taxon>
    </lineage>
</organism>
<feature type="transmembrane region" description="Helical" evidence="1">
    <location>
        <begin position="138"/>
        <end position="159"/>
    </location>
</feature>
<keyword evidence="1" id="KW-0812">Transmembrane</keyword>
<name>A0ABU6ML96_9BACI</name>
<dbReference type="Proteomes" id="UP001341444">
    <property type="component" value="Unassembled WGS sequence"/>
</dbReference>
<accession>A0ABU6ML96</accession>
<proteinExistence type="predicted"/>
<gene>
    <name evidence="2" type="ORF">P4T90_19790</name>
</gene>
<evidence type="ECO:0000256" key="1">
    <source>
        <dbReference type="SAM" id="Phobius"/>
    </source>
</evidence>
<comment type="caution">
    <text evidence="2">The sequence shown here is derived from an EMBL/GenBank/DDBJ whole genome shotgun (WGS) entry which is preliminary data.</text>
</comment>